<dbReference type="EMBL" id="QMFB01000015">
    <property type="protein sequence ID" value="RAV18822.1"/>
    <property type="molecule type" value="Genomic_DNA"/>
</dbReference>
<dbReference type="SUPFAM" id="SSF52096">
    <property type="entry name" value="ClpP/crotonase"/>
    <property type="match status" value="1"/>
</dbReference>
<dbReference type="GO" id="GO:0004176">
    <property type="term" value="F:ATP-dependent peptidase activity"/>
    <property type="evidence" value="ECO:0007669"/>
    <property type="project" value="InterPro"/>
</dbReference>
<feature type="compositionally biased region" description="Basic and acidic residues" evidence="7">
    <location>
        <begin position="320"/>
        <end position="330"/>
    </location>
</feature>
<dbReference type="InterPro" id="IPR023562">
    <property type="entry name" value="ClpP/TepA"/>
</dbReference>
<gene>
    <name evidence="8" type="ORF">DQG23_24135</name>
</gene>
<reference evidence="8 9" key="1">
    <citation type="journal article" date="2009" name="Int. J. Syst. Evol. Microbiol.">
        <title>Paenibacillus contaminans sp. nov., isolated from a contaminated laboratory plate.</title>
        <authorList>
            <person name="Chou J.H."/>
            <person name="Lee J.H."/>
            <person name="Lin M.C."/>
            <person name="Chang P.S."/>
            <person name="Arun A.B."/>
            <person name="Young C.C."/>
            <person name="Chen W.M."/>
        </authorList>
    </citation>
    <scope>NUCLEOTIDE SEQUENCE [LARGE SCALE GENOMIC DNA]</scope>
    <source>
        <strain evidence="8 9">CKOBP-6</strain>
    </source>
</reference>
<dbReference type="CDD" id="cd07016">
    <property type="entry name" value="S14_ClpP_1"/>
    <property type="match status" value="1"/>
</dbReference>
<evidence type="ECO:0000256" key="1">
    <source>
        <dbReference type="ARBA" id="ARBA00007039"/>
    </source>
</evidence>
<evidence type="ECO:0000256" key="4">
    <source>
        <dbReference type="ARBA" id="ARBA00022801"/>
    </source>
</evidence>
<dbReference type="NCBIfam" id="NF045542">
    <property type="entry name" value="Clp_rel_HeadMat"/>
    <property type="match status" value="1"/>
</dbReference>
<sequence length="373" mass="40147">MVLPRRRWKEVKTKMARKKIKINGTITSDSNASIYRWFGLTVASPKMIADALEEAAGEPVDIYINSPGGSVAAGSEMYTLIKEYEGETTAKITGFAASAASLPAVAADKTLMAPTAQMMIHNSWVYSEGDRNNHTHQAKTLLSIDQGIAAAYSGKTGKTPEELMSLMDMETWMNAQKAVELGFADSVMFSEEEGANASNSAEKYAELPQAVIDKIRLELAKTGSFEDFATAQHFALQKNEHQGAEGEDEPMDLEELKAKHPEVYQAAVQDGVANERARITALNALATAPGAAEIVAKAIADGKTAGEAAIDIVKASNERLTDEGRRRQADAKNSGIEQVPPDEAPDNKNDPDVTSQAEADAIVAEYKNLRGGR</sequence>
<dbReference type="AlphaFoldDB" id="A0A329MGL0"/>
<dbReference type="PRINTS" id="PR00127">
    <property type="entry name" value="CLPPROTEASEP"/>
</dbReference>
<keyword evidence="9" id="KW-1185">Reference proteome</keyword>
<evidence type="ECO:0000256" key="6">
    <source>
        <dbReference type="RuleBase" id="RU003567"/>
    </source>
</evidence>
<keyword evidence="2" id="KW-0963">Cytoplasm</keyword>
<evidence type="ECO:0000313" key="9">
    <source>
        <dbReference type="Proteomes" id="UP000250369"/>
    </source>
</evidence>
<comment type="caution">
    <text evidence="8">The sequence shown here is derived from an EMBL/GenBank/DDBJ whole genome shotgun (WGS) entry which is preliminary data.</text>
</comment>
<dbReference type="PANTHER" id="PTHR10381">
    <property type="entry name" value="ATP-DEPENDENT CLP PROTEASE PROTEOLYTIC SUBUNIT"/>
    <property type="match status" value="1"/>
</dbReference>
<evidence type="ECO:0000256" key="5">
    <source>
        <dbReference type="ARBA" id="ARBA00022825"/>
    </source>
</evidence>
<dbReference type="GO" id="GO:0009368">
    <property type="term" value="C:endopeptidase Clp complex"/>
    <property type="evidence" value="ECO:0007669"/>
    <property type="project" value="TreeGrafter"/>
</dbReference>
<feature type="region of interest" description="Disordered" evidence="7">
    <location>
        <begin position="320"/>
        <end position="358"/>
    </location>
</feature>
<organism evidence="8 9">
    <name type="scientific">Paenibacillus contaminans</name>
    <dbReference type="NCBI Taxonomy" id="450362"/>
    <lineage>
        <taxon>Bacteria</taxon>
        <taxon>Bacillati</taxon>
        <taxon>Bacillota</taxon>
        <taxon>Bacilli</taxon>
        <taxon>Bacillales</taxon>
        <taxon>Paenibacillaceae</taxon>
        <taxon>Paenibacillus</taxon>
    </lineage>
</organism>
<dbReference type="InterPro" id="IPR001907">
    <property type="entry name" value="ClpP"/>
</dbReference>
<evidence type="ECO:0000256" key="7">
    <source>
        <dbReference type="SAM" id="MobiDB-lite"/>
    </source>
</evidence>
<keyword evidence="3" id="KW-0645">Protease</keyword>
<dbReference type="Pfam" id="PF00574">
    <property type="entry name" value="CLP_protease"/>
    <property type="match status" value="1"/>
</dbReference>
<dbReference type="GO" id="GO:0004252">
    <property type="term" value="F:serine-type endopeptidase activity"/>
    <property type="evidence" value="ECO:0007669"/>
    <property type="project" value="InterPro"/>
</dbReference>
<dbReference type="GO" id="GO:0006515">
    <property type="term" value="P:protein quality control for misfolded or incompletely synthesized proteins"/>
    <property type="evidence" value="ECO:0007669"/>
    <property type="project" value="TreeGrafter"/>
</dbReference>
<dbReference type="Proteomes" id="UP000250369">
    <property type="component" value="Unassembled WGS sequence"/>
</dbReference>
<name>A0A329MGL0_9BACL</name>
<proteinExistence type="inferred from homology"/>
<evidence type="ECO:0000256" key="3">
    <source>
        <dbReference type="ARBA" id="ARBA00022670"/>
    </source>
</evidence>
<accession>A0A329MGL0</accession>
<dbReference type="GO" id="GO:0051117">
    <property type="term" value="F:ATPase binding"/>
    <property type="evidence" value="ECO:0007669"/>
    <property type="project" value="TreeGrafter"/>
</dbReference>
<comment type="similarity">
    <text evidence="1 6">Belongs to the peptidase S14 family.</text>
</comment>
<keyword evidence="5" id="KW-0720">Serine protease</keyword>
<dbReference type="Gene3D" id="3.90.226.10">
    <property type="entry name" value="2-enoyl-CoA Hydratase, Chain A, domain 1"/>
    <property type="match status" value="1"/>
</dbReference>
<dbReference type="InterPro" id="IPR029045">
    <property type="entry name" value="ClpP/crotonase-like_dom_sf"/>
</dbReference>
<evidence type="ECO:0000313" key="8">
    <source>
        <dbReference type="EMBL" id="RAV18822.1"/>
    </source>
</evidence>
<keyword evidence="4" id="KW-0378">Hydrolase</keyword>
<evidence type="ECO:0000256" key="2">
    <source>
        <dbReference type="ARBA" id="ARBA00022490"/>
    </source>
</evidence>
<protein>
    <recommendedName>
        <fullName evidence="6">ATP-dependent Clp protease proteolytic subunit</fullName>
    </recommendedName>
</protein>
<dbReference type="PANTHER" id="PTHR10381:SF70">
    <property type="entry name" value="ATP-DEPENDENT CLP PROTEASE PROTEOLYTIC SUBUNIT"/>
    <property type="match status" value="1"/>
</dbReference>